<keyword evidence="3" id="KW-1185">Reference proteome</keyword>
<reference evidence="2 3" key="1">
    <citation type="submission" date="2024-09" db="EMBL/GenBank/DDBJ databases">
        <title>Draft genome sequence of multifaceted antimicrobials producing Streptomyces sp. strain FH1.</title>
        <authorList>
            <person name="Hassan F."/>
            <person name="Ali H."/>
            <person name="Hassan N."/>
            <person name="Nawaz A."/>
        </authorList>
    </citation>
    <scope>NUCLEOTIDE SEQUENCE [LARGE SCALE GENOMIC DNA]</scope>
    <source>
        <strain evidence="2 3">FH1</strain>
    </source>
</reference>
<gene>
    <name evidence="2" type="ORF">ACE11A_12620</name>
</gene>
<comment type="caution">
    <text evidence="2">The sequence shown here is derived from an EMBL/GenBank/DDBJ whole genome shotgun (WGS) entry which is preliminary data.</text>
</comment>
<proteinExistence type="predicted"/>
<feature type="compositionally biased region" description="Low complexity" evidence="1">
    <location>
        <begin position="324"/>
        <end position="344"/>
    </location>
</feature>
<evidence type="ECO:0000256" key="1">
    <source>
        <dbReference type="SAM" id="MobiDB-lite"/>
    </source>
</evidence>
<protein>
    <submittedName>
        <fullName evidence="2">DUF1015 family protein</fullName>
    </submittedName>
</protein>
<sequence length="344" mass="37012">MLPELLPGSPFPATPAPRADLLLPFPGLLPGPPARPGYLVLERRDAHGRVEQRGVLGALSLHGSETGHVLRHQQVAESDVRLHTRLLRERHGPVEPLLLAAPDLGAFLGCVEEAIARPADRTVSTPHGGVQRLWAMGGAWSRRPPALPPVLLADGHHRFEAARRLHRSHPAVMGDRLPALVVDHGRHPLRLAATHRIVPGLDPHRAADVAARFARVTELPAAAPRPVPSAGTFLLTGKSHRWAISRISPVTTARRLRFLPSEWAELSAAISDHVLLPILCEDQGLDPVPGYTERYPADDEAGLILPPPTWEQIWSGAAGGTVMPPRTTSLGPGPLPGLLSALPR</sequence>
<name>A0ABV4ZMI6_9ACTN</name>
<dbReference type="InterPro" id="IPR008323">
    <property type="entry name" value="UCP033563"/>
</dbReference>
<organism evidence="2 3">
    <name type="scientific">Streptomyces carpaticus</name>
    <dbReference type="NCBI Taxonomy" id="285558"/>
    <lineage>
        <taxon>Bacteria</taxon>
        <taxon>Bacillati</taxon>
        <taxon>Actinomycetota</taxon>
        <taxon>Actinomycetes</taxon>
        <taxon>Kitasatosporales</taxon>
        <taxon>Streptomycetaceae</taxon>
        <taxon>Streptomyces</taxon>
    </lineage>
</organism>
<evidence type="ECO:0000313" key="3">
    <source>
        <dbReference type="Proteomes" id="UP001577267"/>
    </source>
</evidence>
<dbReference type="PANTHER" id="PTHR36454:SF1">
    <property type="entry name" value="DUF1015 DOMAIN-CONTAINING PROTEIN"/>
    <property type="match status" value="1"/>
</dbReference>
<dbReference type="RefSeq" id="WP_375063145.1">
    <property type="nucleotide sequence ID" value="NZ_JBHGBT010000009.1"/>
</dbReference>
<dbReference type="PANTHER" id="PTHR36454">
    <property type="entry name" value="LMO2823 PROTEIN"/>
    <property type="match status" value="1"/>
</dbReference>
<dbReference type="Proteomes" id="UP001577267">
    <property type="component" value="Unassembled WGS sequence"/>
</dbReference>
<dbReference type="Pfam" id="PF06245">
    <property type="entry name" value="DUF1015"/>
    <property type="match status" value="1"/>
</dbReference>
<feature type="region of interest" description="Disordered" evidence="1">
    <location>
        <begin position="317"/>
        <end position="344"/>
    </location>
</feature>
<dbReference type="EMBL" id="JBHGBT010000009">
    <property type="protein sequence ID" value="MFB4195194.1"/>
    <property type="molecule type" value="Genomic_DNA"/>
</dbReference>
<evidence type="ECO:0000313" key="2">
    <source>
        <dbReference type="EMBL" id="MFB4195194.1"/>
    </source>
</evidence>
<accession>A0ABV4ZMI6</accession>